<dbReference type="Gene3D" id="1.25.40.10">
    <property type="entry name" value="Tetratricopeptide repeat domain"/>
    <property type="match status" value="1"/>
</dbReference>
<proteinExistence type="predicted"/>
<dbReference type="PROSITE" id="PS50005">
    <property type="entry name" value="TPR"/>
    <property type="match status" value="1"/>
</dbReference>
<dbReference type="SUPFAM" id="SSF48452">
    <property type="entry name" value="TPR-like"/>
    <property type="match status" value="1"/>
</dbReference>
<dbReference type="AlphaFoldDB" id="A0A381TFR4"/>
<accession>A0A381TFR4</accession>
<protein>
    <submittedName>
        <fullName evidence="1">Uncharacterized protein</fullName>
    </submittedName>
</protein>
<gene>
    <name evidence="1" type="ORF">METZ01_LOCUS67839</name>
</gene>
<reference evidence="1" key="1">
    <citation type="submission" date="2018-05" db="EMBL/GenBank/DDBJ databases">
        <authorList>
            <person name="Lanie J.A."/>
            <person name="Ng W.-L."/>
            <person name="Kazmierczak K.M."/>
            <person name="Andrzejewski T.M."/>
            <person name="Davidsen T.M."/>
            <person name="Wayne K.J."/>
            <person name="Tettelin H."/>
            <person name="Glass J.I."/>
            <person name="Rusch D."/>
            <person name="Podicherti R."/>
            <person name="Tsui H.-C.T."/>
            <person name="Winkler M.E."/>
        </authorList>
    </citation>
    <scope>NUCLEOTIDE SEQUENCE</scope>
</reference>
<dbReference type="InterPro" id="IPR019734">
    <property type="entry name" value="TPR_rpt"/>
</dbReference>
<dbReference type="InterPro" id="IPR011990">
    <property type="entry name" value="TPR-like_helical_dom_sf"/>
</dbReference>
<organism evidence="1">
    <name type="scientific">marine metagenome</name>
    <dbReference type="NCBI Taxonomy" id="408172"/>
    <lineage>
        <taxon>unclassified sequences</taxon>
        <taxon>metagenomes</taxon>
        <taxon>ecological metagenomes</taxon>
    </lineage>
</organism>
<dbReference type="SMART" id="SM00028">
    <property type="entry name" value="TPR"/>
    <property type="match status" value="2"/>
</dbReference>
<dbReference type="EMBL" id="UINC01004528">
    <property type="protein sequence ID" value="SVA14985.1"/>
    <property type="molecule type" value="Genomic_DNA"/>
</dbReference>
<name>A0A381TFR4_9ZZZZ</name>
<sequence>MARYNKEKTLTVKAQIDQGYAAEKLGGYRRAKGYYRRALKKVPDKNVDLVLQLVGELKQLYERSKDYKSLVSIYKRAYSALKKSSRPKKEYRTYAYLIGYHQSSHLKQNNKARIWLMRSDGGGSSPQELQSAFWVAKLDLEANKPEMALKRLKELAGRKVPKNSSLYVQIHFELGTLYHLKEKWKSALRHYRLVAKARAPAELKQFQKAAKEKAKEIDNYLKSIQSSQG</sequence>
<evidence type="ECO:0000313" key="1">
    <source>
        <dbReference type="EMBL" id="SVA14985.1"/>
    </source>
</evidence>